<accession>A0ACC5XRG2</accession>
<sequence length="80" mass="8656">MIRREPRCSEVSGLLYTMKRVREEERAVRRPPGPGRGGKPASGLNNDLISHAKAESPTAGAPEGSRTQGKQDSGRDVVNE</sequence>
<dbReference type="EMBL" id="CM040479">
    <property type="protein sequence ID" value="MCI4393924.1"/>
    <property type="molecule type" value="Genomic_DNA"/>
</dbReference>
<comment type="caution">
    <text evidence="1">The sequence shown here is derived from an EMBL/GenBank/DDBJ whole genome shotgun (WGS) entry which is preliminary data.</text>
</comment>
<protein>
    <submittedName>
        <fullName evidence="1">Uncharacterized protein</fullName>
    </submittedName>
</protein>
<name>A0ACC5XRG2_PANGG</name>
<evidence type="ECO:0000313" key="1">
    <source>
        <dbReference type="EMBL" id="MCI4393924.1"/>
    </source>
</evidence>
<organism evidence="1 2">
    <name type="scientific">Pangasianodon gigas</name>
    <name type="common">Mekong giant catfish</name>
    <name type="synonym">Pangasius gigas</name>
    <dbReference type="NCBI Taxonomy" id="30993"/>
    <lineage>
        <taxon>Eukaryota</taxon>
        <taxon>Metazoa</taxon>
        <taxon>Chordata</taxon>
        <taxon>Craniata</taxon>
        <taxon>Vertebrata</taxon>
        <taxon>Euteleostomi</taxon>
        <taxon>Actinopterygii</taxon>
        <taxon>Neopterygii</taxon>
        <taxon>Teleostei</taxon>
        <taxon>Ostariophysi</taxon>
        <taxon>Siluriformes</taxon>
        <taxon>Pangasiidae</taxon>
        <taxon>Pangasianodon</taxon>
    </lineage>
</organism>
<evidence type="ECO:0000313" key="2">
    <source>
        <dbReference type="Proteomes" id="UP000829447"/>
    </source>
</evidence>
<gene>
    <name evidence="1" type="ORF">PGIGA_G00163020</name>
</gene>
<keyword evidence="2" id="KW-1185">Reference proteome</keyword>
<proteinExistence type="predicted"/>
<dbReference type="Proteomes" id="UP000829447">
    <property type="component" value="Linkage Group LG26"/>
</dbReference>
<reference evidence="1 2" key="1">
    <citation type="journal article" date="2022" name="bioRxiv">
        <title>An ancient truncated duplication of the anti-Mullerian hormone receptor type 2 gene is a potential conserved master sex determinant in the Pangasiidae catfish family.</title>
        <authorList>
            <person name="Wen M."/>
            <person name="Pan Q."/>
            <person name="Jouanno E."/>
            <person name="Montfort J."/>
            <person name="Zahm M."/>
            <person name="Cabau C."/>
            <person name="Klopp C."/>
            <person name="Iampietro C."/>
            <person name="Roques C."/>
            <person name="Bouchez O."/>
            <person name="Castinel A."/>
            <person name="Donnadieu C."/>
            <person name="Parrinello H."/>
            <person name="Poncet C."/>
            <person name="Belmonte E."/>
            <person name="Gautier V."/>
            <person name="Avarre J.-C."/>
            <person name="Dugue R."/>
            <person name="Gustiano R."/>
            <person name="Ha T.T.T."/>
            <person name="Campet M."/>
            <person name="Sriphairoj K."/>
            <person name="Ribolli J."/>
            <person name="de Almeida F.L."/>
            <person name="Desvignes T."/>
            <person name="Postlethwait J.H."/>
            <person name="Bucao C.F."/>
            <person name="Robinson-Rechavi M."/>
            <person name="Bobe J."/>
            <person name="Herpin A."/>
            <person name="Guiguen Y."/>
        </authorList>
    </citation>
    <scope>NUCLEOTIDE SEQUENCE [LARGE SCALE GENOMIC DNA]</scope>
    <source>
        <strain evidence="1">YG-Dec2019</strain>
    </source>
</reference>